<evidence type="ECO:0000256" key="1">
    <source>
        <dbReference type="ARBA" id="ARBA00009502"/>
    </source>
</evidence>
<dbReference type="Proteomes" id="UP000320333">
    <property type="component" value="Unassembled WGS sequence"/>
</dbReference>
<dbReference type="AlphaFoldDB" id="A0A507FBC7"/>
<comment type="similarity">
    <text evidence="1">Belongs to the eukaryotic ATPase epsilon family.</text>
</comment>
<dbReference type="PANTHER" id="PTHR12448:SF0">
    <property type="entry name" value="ATP SYNTHASE SUBUNIT EPSILON, MITOCHONDRIAL"/>
    <property type="match status" value="1"/>
</dbReference>
<dbReference type="Pfam" id="PF04627">
    <property type="entry name" value="ATP-synt_Eps"/>
    <property type="match status" value="1"/>
</dbReference>
<dbReference type="OrthoDB" id="269124at2759"/>
<gene>
    <name evidence="3" type="ORF">CcCBS67573_g05099</name>
    <name evidence="2" type="ORF">CcCBS67573_g05321</name>
</gene>
<reference evidence="3 4" key="1">
    <citation type="journal article" date="2019" name="Sci. Rep.">
        <title>Comparative genomics of chytrid fungi reveal insights into the obligate biotrophic and pathogenic lifestyle of Synchytrium endobioticum.</title>
        <authorList>
            <person name="van de Vossenberg B.T.L.H."/>
            <person name="Warris S."/>
            <person name="Nguyen H.D.T."/>
            <person name="van Gent-Pelzer M.P.E."/>
            <person name="Joly D.L."/>
            <person name="van de Geest H.C."/>
            <person name="Bonants P.J.M."/>
            <person name="Smith D.S."/>
            <person name="Levesque C.A."/>
            <person name="van der Lee T.A.J."/>
        </authorList>
    </citation>
    <scope>NUCLEOTIDE SEQUENCE [LARGE SCALE GENOMIC DNA]</scope>
    <source>
        <strain evidence="3 4">CBS 675.73</strain>
    </source>
</reference>
<dbReference type="CDD" id="cd12153">
    <property type="entry name" value="F1-ATPase_epsilon"/>
    <property type="match status" value="1"/>
</dbReference>
<comment type="caution">
    <text evidence="3">The sequence shown here is derived from an EMBL/GenBank/DDBJ whole genome shotgun (WGS) entry which is preliminary data.</text>
</comment>
<dbReference type="EMBL" id="QEAP01000173">
    <property type="protein sequence ID" value="TPX73639.1"/>
    <property type="molecule type" value="Genomic_DNA"/>
</dbReference>
<accession>A0A507FBC7</accession>
<dbReference type="EMBL" id="QEAP01000187">
    <property type="protein sequence ID" value="TPX73414.1"/>
    <property type="molecule type" value="Genomic_DNA"/>
</dbReference>
<dbReference type="Gene3D" id="1.10.1620.20">
    <property type="entry name" value="ATP synthase, F1 complex, epsilon subunit superfamily, mitochondrial"/>
    <property type="match status" value="1"/>
</dbReference>
<protein>
    <submittedName>
        <fullName evidence="3">Uncharacterized protein</fullName>
    </submittedName>
</protein>
<dbReference type="PANTHER" id="PTHR12448">
    <property type="entry name" value="ATP SYNTHASE EPSILON CHAIN, MITOCHONDRIAL"/>
    <property type="match status" value="1"/>
</dbReference>
<dbReference type="GO" id="GO:0042776">
    <property type="term" value="P:proton motive force-driven mitochondrial ATP synthesis"/>
    <property type="evidence" value="ECO:0007669"/>
    <property type="project" value="TreeGrafter"/>
</dbReference>
<dbReference type="GO" id="GO:0046933">
    <property type="term" value="F:proton-transporting ATP synthase activity, rotational mechanism"/>
    <property type="evidence" value="ECO:0007669"/>
    <property type="project" value="InterPro"/>
</dbReference>
<dbReference type="SUPFAM" id="SSF48690">
    <property type="entry name" value="Epsilon subunit of mitochondrial F1F0-ATP synthase"/>
    <property type="match status" value="1"/>
</dbReference>
<name>A0A507FBC7_9FUNG</name>
<keyword evidence="4" id="KW-1185">Reference proteome</keyword>
<organism evidence="3 4">
    <name type="scientific">Chytriomyces confervae</name>
    <dbReference type="NCBI Taxonomy" id="246404"/>
    <lineage>
        <taxon>Eukaryota</taxon>
        <taxon>Fungi</taxon>
        <taxon>Fungi incertae sedis</taxon>
        <taxon>Chytridiomycota</taxon>
        <taxon>Chytridiomycota incertae sedis</taxon>
        <taxon>Chytridiomycetes</taxon>
        <taxon>Chytridiales</taxon>
        <taxon>Chytriomycetaceae</taxon>
        <taxon>Chytriomyces</taxon>
    </lineage>
</organism>
<dbReference type="InterPro" id="IPR036742">
    <property type="entry name" value="ATP_synth_F1_esu_sf_mt"/>
</dbReference>
<dbReference type="InterPro" id="IPR006721">
    <property type="entry name" value="ATP_synth_F1_esu_mt"/>
</dbReference>
<evidence type="ECO:0000313" key="4">
    <source>
        <dbReference type="Proteomes" id="UP000320333"/>
    </source>
</evidence>
<proteinExistence type="inferred from homology"/>
<dbReference type="GO" id="GO:0045259">
    <property type="term" value="C:proton-transporting ATP synthase complex"/>
    <property type="evidence" value="ECO:0007669"/>
    <property type="project" value="InterPro"/>
</dbReference>
<evidence type="ECO:0000313" key="3">
    <source>
        <dbReference type="EMBL" id="TPX73639.1"/>
    </source>
</evidence>
<evidence type="ECO:0000313" key="2">
    <source>
        <dbReference type="EMBL" id="TPX73414.1"/>
    </source>
</evidence>
<dbReference type="STRING" id="246404.A0A507FBC7"/>
<sequence>MSFFWREVGLTYLHVSNISAAALRRSLKPDAKIAALKREEQFIKMAKWANGKAGDVKLLYKDQA</sequence>
<dbReference type="GO" id="GO:0005743">
    <property type="term" value="C:mitochondrial inner membrane"/>
    <property type="evidence" value="ECO:0007669"/>
    <property type="project" value="InterPro"/>
</dbReference>